<dbReference type="AlphaFoldDB" id="A0A0N5D307"/>
<dbReference type="PROSITE" id="PS50106">
    <property type="entry name" value="PDZ"/>
    <property type="match status" value="1"/>
</dbReference>
<dbReference type="STRING" id="103827.A0A0N5D307"/>
<dbReference type="Proteomes" id="UP000276776">
    <property type="component" value="Unassembled WGS sequence"/>
</dbReference>
<dbReference type="WBParaSite" id="TCLT_0000729001-mRNA-1">
    <property type="protein sequence ID" value="TCLT_0000729001-mRNA-1"/>
    <property type="gene ID" value="TCLT_0000729001"/>
</dbReference>
<evidence type="ECO:0000259" key="2">
    <source>
        <dbReference type="PROSITE" id="PS50106"/>
    </source>
</evidence>
<dbReference type="PANTHER" id="PTHR31327:SF10">
    <property type="entry name" value="PDZ DOMAIN-CONTAINING PROTEIN"/>
    <property type="match status" value="1"/>
</dbReference>
<gene>
    <name evidence="3" type="ORF">TCLT_LOCUS7279</name>
</gene>
<evidence type="ECO:0000313" key="5">
    <source>
        <dbReference type="WBParaSite" id="TCLT_0000729001-mRNA-1"/>
    </source>
</evidence>
<dbReference type="SUPFAM" id="SSF50156">
    <property type="entry name" value="PDZ domain-like"/>
    <property type="match status" value="2"/>
</dbReference>
<reference evidence="5" key="1">
    <citation type="submission" date="2017-02" db="UniProtKB">
        <authorList>
            <consortium name="WormBaseParasite"/>
        </authorList>
    </citation>
    <scope>IDENTIFICATION</scope>
</reference>
<feature type="compositionally biased region" description="Basic residues" evidence="1">
    <location>
        <begin position="305"/>
        <end position="316"/>
    </location>
</feature>
<dbReference type="SMART" id="SM00228">
    <property type="entry name" value="PDZ"/>
    <property type="match status" value="2"/>
</dbReference>
<sequence>MFAHPFLSFIFLKNPKKIGTYSTGFSGSLQNPSSHCHASSNSIGDKVKKIDHVHIHAIGKKIPSHYCQHFEGFIEGKKNVNIGVKLTKGLAISKVERGAVAERVVQYGDLITEVDDKKVESREELEKIILEKCKNDYKFKISGIRLCTKMELHDYRFPKGYEPSPNYKYHIAILYLINGCRLALAVKSYNCKVFVTRVVEHTLTAMSLLSGDAILDVDHKPVTTVSDASDIISERLKKHGYATLLIEQPNSPEANAQVRLALLTEKSIDIDLPLAPDVVDICNREIRRLKKNLNLQPKQKILKIPKAKPRSSKSPHIHVNERTEDIPIACEDNPALLIKVPLVPPKLEQSNPSNASEK</sequence>
<dbReference type="Gene3D" id="2.30.42.10">
    <property type="match status" value="1"/>
</dbReference>
<accession>A0A0N5D307</accession>
<dbReference type="PANTHER" id="PTHR31327">
    <property type="entry name" value="SPERM MEIOSIS PDZ DOMAIN CONTAINING PROTEINS-RELATED"/>
    <property type="match status" value="1"/>
</dbReference>
<evidence type="ECO:0000313" key="4">
    <source>
        <dbReference type="Proteomes" id="UP000276776"/>
    </source>
</evidence>
<dbReference type="Pfam" id="PF00595">
    <property type="entry name" value="PDZ"/>
    <property type="match status" value="1"/>
</dbReference>
<proteinExistence type="predicted"/>
<dbReference type="OrthoDB" id="5847145at2759"/>
<keyword evidence="4" id="KW-1185">Reference proteome</keyword>
<dbReference type="OMA" id="EDIPIAC"/>
<protein>
    <submittedName>
        <fullName evidence="5">PDZ domain-containing protein</fullName>
    </submittedName>
</protein>
<dbReference type="InterPro" id="IPR001478">
    <property type="entry name" value="PDZ"/>
</dbReference>
<feature type="region of interest" description="Disordered" evidence="1">
    <location>
        <begin position="305"/>
        <end position="325"/>
    </location>
</feature>
<evidence type="ECO:0000313" key="3">
    <source>
        <dbReference type="EMBL" id="VDN04719.1"/>
    </source>
</evidence>
<dbReference type="EMBL" id="UYYF01004492">
    <property type="protein sequence ID" value="VDN04719.1"/>
    <property type="molecule type" value="Genomic_DNA"/>
</dbReference>
<evidence type="ECO:0000256" key="1">
    <source>
        <dbReference type="SAM" id="MobiDB-lite"/>
    </source>
</evidence>
<reference evidence="3 4" key="2">
    <citation type="submission" date="2018-11" db="EMBL/GenBank/DDBJ databases">
        <authorList>
            <consortium name="Pathogen Informatics"/>
        </authorList>
    </citation>
    <scope>NUCLEOTIDE SEQUENCE [LARGE SCALE GENOMIC DNA]</scope>
</reference>
<dbReference type="InterPro" id="IPR036034">
    <property type="entry name" value="PDZ_sf"/>
</dbReference>
<organism evidence="5">
    <name type="scientific">Thelazia callipaeda</name>
    <name type="common">Oriental eyeworm</name>
    <name type="synonym">Parasitic nematode</name>
    <dbReference type="NCBI Taxonomy" id="103827"/>
    <lineage>
        <taxon>Eukaryota</taxon>
        <taxon>Metazoa</taxon>
        <taxon>Ecdysozoa</taxon>
        <taxon>Nematoda</taxon>
        <taxon>Chromadorea</taxon>
        <taxon>Rhabditida</taxon>
        <taxon>Spirurina</taxon>
        <taxon>Spiruromorpha</taxon>
        <taxon>Thelazioidea</taxon>
        <taxon>Thelaziidae</taxon>
        <taxon>Thelazia</taxon>
    </lineage>
</organism>
<name>A0A0N5D307_THECL</name>
<dbReference type="InterPro" id="IPR040264">
    <property type="entry name" value="T15H9.4-like"/>
</dbReference>
<feature type="domain" description="PDZ" evidence="2">
    <location>
        <begin position="75"/>
        <end position="121"/>
    </location>
</feature>